<dbReference type="InterPro" id="IPR008936">
    <property type="entry name" value="Rho_GTPase_activation_prot"/>
</dbReference>
<feature type="region of interest" description="Disordered" evidence="2">
    <location>
        <begin position="241"/>
        <end position="300"/>
    </location>
</feature>
<dbReference type="Gene3D" id="1.10.555.10">
    <property type="entry name" value="Rho GTPase activation protein"/>
    <property type="match status" value="1"/>
</dbReference>
<dbReference type="InterPro" id="IPR050729">
    <property type="entry name" value="Rho-GAP"/>
</dbReference>
<feature type="compositionally biased region" description="Polar residues" evidence="2">
    <location>
        <begin position="277"/>
        <end position="291"/>
    </location>
</feature>
<protein>
    <recommendedName>
        <fullName evidence="7">Rho-GAP domain-containing protein</fullName>
    </recommendedName>
</protein>
<dbReference type="Gene3D" id="3.30.1520.10">
    <property type="entry name" value="Phox-like domain"/>
    <property type="match status" value="1"/>
</dbReference>
<keyword evidence="1" id="KW-0343">GTPase activation</keyword>
<feature type="non-terminal residue" evidence="5">
    <location>
        <position position="1"/>
    </location>
</feature>
<dbReference type="Pfam" id="PF00787">
    <property type="entry name" value="PX"/>
    <property type="match status" value="1"/>
</dbReference>
<dbReference type="RefSeq" id="XP_018986156.1">
    <property type="nucleotide sequence ID" value="XM_019131234.1"/>
</dbReference>
<organism evidence="5 6">
    <name type="scientific">Babjeviella inositovora NRRL Y-12698</name>
    <dbReference type="NCBI Taxonomy" id="984486"/>
    <lineage>
        <taxon>Eukaryota</taxon>
        <taxon>Fungi</taxon>
        <taxon>Dikarya</taxon>
        <taxon>Ascomycota</taxon>
        <taxon>Saccharomycotina</taxon>
        <taxon>Pichiomycetes</taxon>
        <taxon>Serinales incertae sedis</taxon>
        <taxon>Babjeviella</taxon>
    </lineage>
</organism>
<dbReference type="Proteomes" id="UP000094336">
    <property type="component" value="Unassembled WGS sequence"/>
</dbReference>
<dbReference type="InterPro" id="IPR036871">
    <property type="entry name" value="PX_dom_sf"/>
</dbReference>
<evidence type="ECO:0000259" key="3">
    <source>
        <dbReference type="PROSITE" id="PS50003"/>
    </source>
</evidence>
<dbReference type="SUPFAM" id="SSF64268">
    <property type="entry name" value="PX domain"/>
    <property type="match status" value="1"/>
</dbReference>
<gene>
    <name evidence="5" type="ORF">BABINDRAFT_20078</name>
</gene>
<dbReference type="GO" id="GO:0005933">
    <property type="term" value="C:cellular bud"/>
    <property type="evidence" value="ECO:0007669"/>
    <property type="project" value="UniProtKB-ARBA"/>
</dbReference>
<evidence type="ECO:0000256" key="2">
    <source>
        <dbReference type="SAM" id="MobiDB-lite"/>
    </source>
</evidence>
<dbReference type="Pfam" id="PF00169">
    <property type="entry name" value="PH"/>
    <property type="match status" value="1"/>
</dbReference>
<dbReference type="SUPFAM" id="SSF50729">
    <property type="entry name" value="PH domain-like"/>
    <property type="match status" value="1"/>
</dbReference>
<dbReference type="InterPro" id="IPR001683">
    <property type="entry name" value="PX_dom"/>
</dbReference>
<dbReference type="GO" id="GO:0007165">
    <property type="term" value="P:signal transduction"/>
    <property type="evidence" value="ECO:0007669"/>
    <property type="project" value="InterPro"/>
</dbReference>
<feature type="domain" description="PH" evidence="3">
    <location>
        <begin position="132"/>
        <end position="239"/>
    </location>
</feature>
<evidence type="ECO:0000259" key="4">
    <source>
        <dbReference type="PROSITE" id="PS50238"/>
    </source>
</evidence>
<evidence type="ECO:0000313" key="5">
    <source>
        <dbReference type="EMBL" id="ODQ80828.1"/>
    </source>
</evidence>
<dbReference type="Gene3D" id="2.30.29.30">
    <property type="entry name" value="Pleckstrin-homology domain (PH domain)/Phosphotyrosine-binding domain (PTB)"/>
    <property type="match status" value="1"/>
</dbReference>
<dbReference type="GO" id="GO:0035091">
    <property type="term" value="F:phosphatidylinositol binding"/>
    <property type="evidence" value="ECO:0007669"/>
    <property type="project" value="InterPro"/>
</dbReference>
<keyword evidence="6" id="KW-1185">Reference proteome</keyword>
<evidence type="ECO:0008006" key="7">
    <source>
        <dbReference type="Google" id="ProtNLM"/>
    </source>
</evidence>
<dbReference type="SMART" id="SM00233">
    <property type="entry name" value="PH"/>
    <property type="match status" value="1"/>
</dbReference>
<dbReference type="CDD" id="cd06093">
    <property type="entry name" value="PX_domain"/>
    <property type="match status" value="1"/>
</dbReference>
<evidence type="ECO:0000313" key="6">
    <source>
        <dbReference type="Proteomes" id="UP000094336"/>
    </source>
</evidence>
<accession>A0A1E3QT57</accession>
<proteinExistence type="predicted"/>
<dbReference type="GO" id="GO:0005096">
    <property type="term" value="F:GTPase activator activity"/>
    <property type="evidence" value="ECO:0007669"/>
    <property type="project" value="UniProtKB-KW"/>
</dbReference>
<reference evidence="6" key="1">
    <citation type="submission" date="2016-05" db="EMBL/GenBank/DDBJ databases">
        <title>Comparative genomics of biotechnologically important yeasts.</title>
        <authorList>
            <consortium name="DOE Joint Genome Institute"/>
            <person name="Riley R."/>
            <person name="Haridas S."/>
            <person name="Wolfe K.H."/>
            <person name="Lopes M.R."/>
            <person name="Hittinger C.T."/>
            <person name="Goker M."/>
            <person name="Salamov A."/>
            <person name="Wisecaver J."/>
            <person name="Long T.M."/>
            <person name="Aerts A.L."/>
            <person name="Barry K."/>
            <person name="Choi C."/>
            <person name="Clum A."/>
            <person name="Coughlan A.Y."/>
            <person name="Deshpande S."/>
            <person name="Douglass A.P."/>
            <person name="Hanson S.J."/>
            <person name="Klenk H.-P."/>
            <person name="Labutti K."/>
            <person name="Lapidus A."/>
            <person name="Lindquist E."/>
            <person name="Lipzen A."/>
            <person name="Meier-Kolthoff J.P."/>
            <person name="Ohm R.A."/>
            <person name="Otillar R.P."/>
            <person name="Pangilinan J."/>
            <person name="Peng Y."/>
            <person name="Rokas A."/>
            <person name="Rosa C.A."/>
            <person name="Scheuner C."/>
            <person name="Sibirny A.A."/>
            <person name="Slot J.C."/>
            <person name="Stielow J.B."/>
            <person name="Sun H."/>
            <person name="Kurtzman C.P."/>
            <person name="Blackwell M."/>
            <person name="Grigoriev I.V."/>
            <person name="Jeffries T.W."/>
        </authorList>
    </citation>
    <scope>NUCLEOTIDE SEQUENCE [LARGE SCALE GENOMIC DNA]</scope>
    <source>
        <strain evidence="6">NRRL Y-12698</strain>
    </source>
</reference>
<sequence length="572" mass="63660">FVEPLRYQTILVDVLSTLSCMGLKKVDETMIVFASRDRATRQVMWKFRKQYSQLVEFDRLIRPLVTVVSFPPLPEKPFFVLNTPLKVDVRRGQLKEYFTALFQIPLAPQAVHHICRFVSLDTVSPLDEFGTGVRKSGFLIRRTKSLSRETWKVKWCQVDGLVFEIYDSPGGLISESISLVNAQIGRQSSGPGSDDKTMKHAFMIMEPKKSAGSYSRFAFCAETDEERDDWIGAILEFIEGNNNDDSHGNGGRTSYGNSSSTFRNNGSKADYKPVSFGTPSPYSASNHSATSLGPEDDEPLEDLKKSKIRSFFPFRSTPGKSANASEDLSAYSKSGLLATTMPSEEPISTQQVLDDLRAAQGSAARAHGVFGNDLGAALALSSGELFGKSIPSIVFRCLDYLLKTGAIYEEGLFRLNGSAAQIKHFKEQFDTSYDVNFVSMPAIPDINTVAGLLKLYLRELPVLILSDMAGAYRDESKETDYKKVAYGFRELTQRLPTAHRDLLYVLFRFLKQVVDNCNSNKMNLKNVCIVFSPTLNILPNVILPFLVDFECVFGAGEPTPTEKRETLGLAFP</sequence>
<dbReference type="PROSITE" id="PS50003">
    <property type="entry name" value="PH_DOMAIN"/>
    <property type="match status" value="1"/>
</dbReference>
<dbReference type="EMBL" id="KV454429">
    <property type="protein sequence ID" value="ODQ80828.1"/>
    <property type="molecule type" value="Genomic_DNA"/>
</dbReference>
<dbReference type="InterPro" id="IPR011993">
    <property type="entry name" value="PH-like_dom_sf"/>
</dbReference>
<dbReference type="SMART" id="SM00324">
    <property type="entry name" value="RhoGAP"/>
    <property type="match status" value="1"/>
</dbReference>
<dbReference type="InterPro" id="IPR001849">
    <property type="entry name" value="PH_domain"/>
</dbReference>
<dbReference type="AlphaFoldDB" id="A0A1E3QT57"/>
<feature type="domain" description="Rho-GAP" evidence="4">
    <location>
        <begin position="376"/>
        <end position="572"/>
    </location>
</feature>
<feature type="compositionally biased region" description="Polar residues" evidence="2">
    <location>
        <begin position="254"/>
        <end position="267"/>
    </location>
</feature>
<dbReference type="GeneID" id="30149087"/>
<dbReference type="InterPro" id="IPR000198">
    <property type="entry name" value="RhoGAP_dom"/>
</dbReference>
<dbReference type="STRING" id="984486.A0A1E3QT57"/>
<name>A0A1E3QT57_9ASCO</name>
<dbReference type="OrthoDB" id="185175at2759"/>
<dbReference type="SUPFAM" id="SSF48350">
    <property type="entry name" value="GTPase activation domain, GAP"/>
    <property type="match status" value="1"/>
</dbReference>
<dbReference type="PANTHER" id="PTHR23176:SF129">
    <property type="entry name" value="RHO GTPASE ACTIVATING PROTEIN AT 16F, ISOFORM E-RELATED"/>
    <property type="match status" value="1"/>
</dbReference>
<dbReference type="PROSITE" id="PS50238">
    <property type="entry name" value="RHOGAP"/>
    <property type="match status" value="1"/>
</dbReference>
<feature type="non-terminal residue" evidence="5">
    <location>
        <position position="572"/>
    </location>
</feature>
<evidence type="ECO:0000256" key="1">
    <source>
        <dbReference type="ARBA" id="ARBA00022468"/>
    </source>
</evidence>
<dbReference type="PANTHER" id="PTHR23176">
    <property type="entry name" value="RHO/RAC/CDC GTPASE-ACTIVATING PROTEIN"/>
    <property type="match status" value="1"/>
</dbReference>
<dbReference type="GO" id="GO:0005938">
    <property type="term" value="C:cell cortex"/>
    <property type="evidence" value="ECO:0007669"/>
    <property type="project" value="UniProtKB-ARBA"/>
</dbReference>
<dbReference type="Pfam" id="PF00620">
    <property type="entry name" value="RhoGAP"/>
    <property type="match status" value="1"/>
</dbReference>